<keyword evidence="2" id="KW-1185">Reference proteome</keyword>
<protein>
    <submittedName>
        <fullName evidence="1">tRNA (Adenosine(37)-N6)-threonylcarbamoyltransferase complex dimerization subunit type 1 TsaB</fullName>
    </submittedName>
</protein>
<dbReference type="EMBL" id="LJHD01000001">
    <property type="protein sequence ID" value="ONI46600.1"/>
    <property type="molecule type" value="Genomic_DNA"/>
</dbReference>
<comment type="caution">
    <text evidence="1">The sequence shown here is derived from an EMBL/GenBank/DDBJ whole genome shotgun (WGS) entry which is preliminary data.</text>
</comment>
<reference evidence="1" key="1">
    <citation type="submission" date="2016-08" db="EMBL/GenBank/DDBJ databases">
        <authorList>
            <person name="Ngugi D.K."/>
            <person name="Miyake S."/>
            <person name="Stingl U."/>
        </authorList>
    </citation>
    <scope>NUCLEOTIDE SEQUENCE</scope>
    <source>
        <strain evidence="1">SCG-D08WGA-EpuloA1</strain>
    </source>
</reference>
<dbReference type="Proteomes" id="UP000188637">
    <property type="component" value="Unassembled WGS sequence"/>
</dbReference>
<evidence type="ECO:0000313" key="1">
    <source>
        <dbReference type="EMBL" id="ONI46600.1"/>
    </source>
</evidence>
<gene>
    <name evidence="1" type="ORF">AN640_00055</name>
</gene>
<accession>A0ACC8XJS1</accession>
<organism evidence="1 2">
    <name type="scientific">Candidatus Epulonipiscium fishelsonii</name>
    <dbReference type="NCBI Taxonomy" id="77094"/>
    <lineage>
        <taxon>Bacteria</taxon>
        <taxon>Bacillati</taxon>
        <taxon>Bacillota</taxon>
        <taxon>Clostridia</taxon>
        <taxon>Lachnospirales</taxon>
        <taxon>Lachnospiraceae</taxon>
        <taxon>Candidatus Epulonipiscium</taxon>
    </lineage>
</organism>
<evidence type="ECO:0000313" key="2">
    <source>
        <dbReference type="Proteomes" id="UP000188637"/>
    </source>
</evidence>
<sequence>MIIAIDASGLAGSVSVIKDELILGEYYICNELTHAQTIMPMLEDLKRILNLNLGEVEAIAVTSGPGSFTGLRIGATTAKALALALDIPIIGVSTLDVLANGVPFTDYLICPIMDARRNQVYTTLYEWNKTTLERLIEYTVIDIDKIIEIIEEFEMNVIFIGDGVDVYKSHIKNVLKDSAKFMPSFLKMQHSSVLAYLANKLYKEGKVSDADSFIPSYIRKSQAERELDERENKVR</sequence>
<name>A0ACC8XJS1_9FIRM</name>
<proteinExistence type="predicted"/>